<comment type="subcellular location">
    <subcellularLocation>
        <location evidence="1">Cell outer membrane</location>
        <topology evidence="1">Lipid-anchor</topology>
    </subcellularLocation>
</comment>
<dbReference type="PROSITE" id="PS51257">
    <property type="entry name" value="PROKAR_LIPOPROTEIN"/>
    <property type="match status" value="1"/>
</dbReference>
<gene>
    <name evidence="11" type="primary">cdtA</name>
    <name evidence="11" type="ORF">NCTC9854_02632</name>
</gene>
<keyword evidence="3 10" id="KW-0732">Signal</keyword>
<evidence type="ECO:0000313" key="12">
    <source>
        <dbReference type="Proteomes" id="UP000254773"/>
    </source>
</evidence>
<dbReference type="GO" id="GO:0090729">
    <property type="term" value="F:toxin activity"/>
    <property type="evidence" value="ECO:0007669"/>
    <property type="project" value="UniProtKB-KW"/>
</dbReference>
<evidence type="ECO:0000256" key="8">
    <source>
        <dbReference type="ARBA" id="ARBA00023237"/>
    </source>
</evidence>
<keyword evidence="2" id="KW-0800">Toxin</keyword>
<keyword evidence="5" id="KW-0843">Virulence</keyword>
<keyword evidence="4" id="KW-0430">Lectin</keyword>
<reference evidence="11 12" key="1">
    <citation type="submission" date="2018-06" db="EMBL/GenBank/DDBJ databases">
        <authorList>
            <consortium name="Pathogen Informatics"/>
            <person name="Doyle S."/>
        </authorList>
    </citation>
    <scope>NUCLEOTIDE SEQUENCE [LARGE SCALE GENOMIC DNA]</scope>
    <source>
        <strain evidence="11 12">NCTC9854</strain>
    </source>
</reference>
<dbReference type="SUPFAM" id="SSF50370">
    <property type="entry name" value="Ricin B-like lectins"/>
    <property type="match status" value="1"/>
</dbReference>
<feature type="signal peptide" evidence="10">
    <location>
        <begin position="1"/>
        <end position="26"/>
    </location>
</feature>
<keyword evidence="6" id="KW-0472">Membrane</keyword>
<evidence type="ECO:0000256" key="10">
    <source>
        <dbReference type="SAM" id="SignalP"/>
    </source>
</evidence>
<dbReference type="InterPro" id="IPR035992">
    <property type="entry name" value="Ricin_B-like_lectins"/>
</dbReference>
<evidence type="ECO:0000256" key="1">
    <source>
        <dbReference type="ARBA" id="ARBA00004459"/>
    </source>
</evidence>
<keyword evidence="7" id="KW-0564">Palmitate</keyword>
<proteinExistence type="predicted"/>
<name>A0A379Q9C3_SALER</name>
<dbReference type="Pfam" id="PF03498">
    <property type="entry name" value="CDtoxinA"/>
    <property type="match status" value="1"/>
</dbReference>
<evidence type="ECO:0000256" key="4">
    <source>
        <dbReference type="ARBA" id="ARBA00022734"/>
    </source>
</evidence>
<evidence type="ECO:0000256" key="2">
    <source>
        <dbReference type="ARBA" id="ARBA00022656"/>
    </source>
</evidence>
<keyword evidence="9" id="KW-0449">Lipoprotein</keyword>
<evidence type="ECO:0000256" key="3">
    <source>
        <dbReference type="ARBA" id="ARBA00022729"/>
    </source>
</evidence>
<dbReference type="EMBL" id="UGWI01000001">
    <property type="protein sequence ID" value="SUF38314.1"/>
    <property type="molecule type" value="Genomic_DNA"/>
</dbReference>
<accession>A0A379Q9C3</accession>
<dbReference type="GO" id="GO:0030246">
    <property type="term" value="F:carbohydrate binding"/>
    <property type="evidence" value="ECO:0007669"/>
    <property type="project" value="UniProtKB-KW"/>
</dbReference>
<dbReference type="Gene3D" id="2.80.10.50">
    <property type="match status" value="1"/>
</dbReference>
<dbReference type="Proteomes" id="UP000254773">
    <property type="component" value="Unassembled WGS sequence"/>
</dbReference>
<protein>
    <submittedName>
        <fullName evidence="11">Cytolethal distending toxin subunit A</fullName>
    </submittedName>
</protein>
<dbReference type="PROSITE" id="PS50231">
    <property type="entry name" value="RICIN_B_LECTIN"/>
    <property type="match status" value="1"/>
</dbReference>
<dbReference type="GO" id="GO:0009279">
    <property type="term" value="C:cell outer membrane"/>
    <property type="evidence" value="ECO:0007669"/>
    <property type="project" value="UniProtKB-SubCell"/>
</dbReference>
<feature type="chain" id="PRO_5016870813" evidence="10">
    <location>
        <begin position="27"/>
        <end position="224"/>
    </location>
</feature>
<evidence type="ECO:0000256" key="7">
    <source>
        <dbReference type="ARBA" id="ARBA00023139"/>
    </source>
</evidence>
<evidence type="ECO:0000313" key="11">
    <source>
        <dbReference type="EMBL" id="SUF38314.1"/>
    </source>
</evidence>
<organism evidence="11 12">
    <name type="scientific">Salmonella enterica</name>
    <name type="common">Salmonella choleraesuis</name>
    <dbReference type="NCBI Taxonomy" id="28901"/>
    <lineage>
        <taxon>Bacteria</taxon>
        <taxon>Pseudomonadati</taxon>
        <taxon>Pseudomonadota</taxon>
        <taxon>Gammaproteobacteria</taxon>
        <taxon>Enterobacterales</taxon>
        <taxon>Enterobacteriaceae</taxon>
        <taxon>Salmonella</taxon>
    </lineage>
</organism>
<keyword evidence="8" id="KW-0998">Cell outer membrane</keyword>
<dbReference type="AlphaFoldDB" id="A0A379Q9C3"/>
<evidence type="ECO:0000256" key="6">
    <source>
        <dbReference type="ARBA" id="ARBA00023136"/>
    </source>
</evidence>
<dbReference type="InterPro" id="IPR003558">
    <property type="entry name" value="CDtoxinA/C"/>
</dbReference>
<evidence type="ECO:0000256" key="9">
    <source>
        <dbReference type="ARBA" id="ARBA00023288"/>
    </source>
</evidence>
<evidence type="ECO:0000256" key="5">
    <source>
        <dbReference type="ARBA" id="ARBA00023026"/>
    </source>
</evidence>
<sequence>MSLMKRFHFLYIILFYWLGGCSSTPADTPVASSKPTFPSDPGAFPTPPPLPLPMALPVSTGSRGSVPDRESLQNQKLPVALMAQNGRVLTVWALGLRNWLWAYGPTESSSFGNLRNWNIEPVGTLAGAFRFINSVTGTCITAYKNGLIHDSCNISNTAQAFVLTPATNGGLFMRSVSLGKCVSYNLISHTVYSTVTLAACPAPGTNSYDQIWYLSPPLIDAIAE</sequence>
<dbReference type="CDD" id="cd23414">
    <property type="entry name" value="beta-trefoil_Ricin_CdtA"/>
    <property type="match status" value="1"/>
</dbReference>